<evidence type="ECO:0000313" key="2">
    <source>
        <dbReference type="Proteomes" id="UP001279734"/>
    </source>
</evidence>
<gene>
    <name evidence="1" type="ORF">Nepgr_008783</name>
</gene>
<dbReference type="Proteomes" id="UP001279734">
    <property type="component" value="Unassembled WGS sequence"/>
</dbReference>
<reference evidence="1" key="1">
    <citation type="submission" date="2023-05" db="EMBL/GenBank/DDBJ databases">
        <title>Nepenthes gracilis genome sequencing.</title>
        <authorList>
            <person name="Fukushima K."/>
        </authorList>
    </citation>
    <scope>NUCLEOTIDE SEQUENCE</scope>
    <source>
        <strain evidence="1">SING2019-196</strain>
    </source>
</reference>
<keyword evidence="2" id="KW-1185">Reference proteome</keyword>
<proteinExistence type="predicted"/>
<dbReference type="AlphaFoldDB" id="A0AAD3XJK5"/>
<accession>A0AAD3XJK5</accession>
<comment type="caution">
    <text evidence="1">The sequence shown here is derived from an EMBL/GenBank/DDBJ whole genome shotgun (WGS) entry which is preliminary data.</text>
</comment>
<dbReference type="EMBL" id="BSYO01000007">
    <property type="protein sequence ID" value="GMH06943.1"/>
    <property type="molecule type" value="Genomic_DNA"/>
</dbReference>
<name>A0AAD3XJK5_NEPGR</name>
<evidence type="ECO:0000313" key="1">
    <source>
        <dbReference type="EMBL" id="GMH06943.1"/>
    </source>
</evidence>
<organism evidence="1 2">
    <name type="scientific">Nepenthes gracilis</name>
    <name type="common">Slender pitcher plant</name>
    <dbReference type="NCBI Taxonomy" id="150966"/>
    <lineage>
        <taxon>Eukaryota</taxon>
        <taxon>Viridiplantae</taxon>
        <taxon>Streptophyta</taxon>
        <taxon>Embryophyta</taxon>
        <taxon>Tracheophyta</taxon>
        <taxon>Spermatophyta</taxon>
        <taxon>Magnoliopsida</taxon>
        <taxon>eudicotyledons</taxon>
        <taxon>Gunneridae</taxon>
        <taxon>Pentapetalae</taxon>
        <taxon>Caryophyllales</taxon>
        <taxon>Nepenthaceae</taxon>
        <taxon>Nepenthes</taxon>
    </lineage>
</organism>
<protein>
    <submittedName>
        <fullName evidence="1">Uncharacterized protein</fullName>
    </submittedName>
</protein>
<sequence>MHGLPPKDRKIIAEEWAAAAEARVAVVEARAKAAEERANQAVTPMEEARSYSEACFVEAEAHLCWAMVAEVEARARKISHLPFVLELLASINGGFPLPSYSIDPSRMKNFGTGETFGVDHPTAGGNAIDV</sequence>